<keyword evidence="6" id="KW-0143">Chaperone</keyword>
<feature type="domain" description="HMA" evidence="8">
    <location>
        <begin position="4"/>
        <end position="71"/>
    </location>
</feature>
<dbReference type="SUPFAM" id="SSF55008">
    <property type="entry name" value="HMA, heavy metal-associated domain"/>
    <property type="match status" value="1"/>
</dbReference>
<dbReference type="PANTHER" id="PTHR46365">
    <property type="entry name" value="COPPER TRANSPORT PROTEIN ATOX1"/>
    <property type="match status" value="1"/>
</dbReference>
<evidence type="ECO:0000256" key="6">
    <source>
        <dbReference type="ARBA" id="ARBA00023186"/>
    </source>
</evidence>
<evidence type="ECO:0000256" key="4">
    <source>
        <dbReference type="ARBA" id="ARBA00023008"/>
    </source>
</evidence>
<accession>A0A0H2RTC5</accession>
<dbReference type="STRING" id="27342.A0A0H2RTC5"/>
<organism evidence="9 10">
    <name type="scientific">Schizopora paradoxa</name>
    <dbReference type="NCBI Taxonomy" id="27342"/>
    <lineage>
        <taxon>Eukaryota</taxon>
        <taxon>Fungi</taxon>
        <taxon>Dikarya</taxon>
        <taxon>Basidiomycota</taxon>
        <taxon>Agaricomycotina</taxon>
        <taxon>Agaricomycetes</taxon>
        <taxon>Hymenochaetales</taxon>
        <taxon>Schizoporaceae</taxon>
        <taxon>Schizopora</taxon>
    </lineage>
</organism>
<dbReference type="AlphaFoldDB" id="A0A0H2RTC5"/>
<dbReference type="EMBL" id="KQ085937">
    <property type="protein sequence ID" value="KLO14867.1"/>
    <property type="molecule type" value="Genomic_DNA"/>
</dbReference>
<keyword evidence="1" id="KW-0813">Transport</keyword>
<dbReference type="GO" id="GO:0006825">
    <property type="term" value="P:copper ion transport"/>
    <property type="evidence" value="ECO:0007669"/>
    <property type="project" value="UniProtKB-KW"/>
</dbReference>
<dbReference type="GO" id="GO:0005829">
    <property type="term" value="C:cytosol"/>
    <property type="evidence" value="ECO:0007669"/>
    <property type="project" value="TreeGrafter"/>
</dbReference>
<protein>
    <recommendedName>
        <fullName evidence="8">HMA domain-containing protein</fullName>
    </recommendedName>
</protein>
<comment type="similarity">
    <text evidence="7">Belongs to the ATX1 family.</text>
</comment>
<dbReference type="Proteomes" id="UP000053477">
    <property type="component" value="Unassembled WGS sequence"/>
</dbReference>
<evidence type="ECO:0000256" key="5">
    <source>
        <dbReference type="ARBA" id="ARBA00023065"/>
    </source>
</evidence>
<sequence length="93" mass="9894">MADAHLYRYKVQMTCGGCSGAVERALKKATTDGVGIDQYKVDLTSQTVLVEGPVSQADLTAKISKTGKKILEEEDLTGKGETYESLVQAIAVA</sequence>
<dbReference type="GO" id="GO:0046872">
    <property type="term" value="F:metal ion binding"/>
    <property type="evidence" value="ECO:0007669"/>
    <property type="project" value="UniProtKB-KW"/>
</dbReference>
<reference evidence="9 10" key="1">
    <citation type="submission" date="2015-04" db="EMBL/GenBank/DDBJ databases">
        <title>Complete genome sequence of Schizopora paradoxa KUC8140, a cosmopolitan wood degrader in East Asia.</title>
        <authorList>
            <consortium name="DOE Joint Genome Institute"/>
            <person name="Min B."/>
            <person name="Park H."/>
            <person name="Jang Y."/>
            <person name="Kim J.-J."/>
            <person name="Kim K.H."/>
            <person name="Pangilinan J."/>
            <person name="Lipzen A."/>
            <person name="Riley R."/>
            <person name="Grigoriev I.V."/>
            <person name="Spatafora J.W."/>
            <person name="Choi I.-G."/>
        </authorList>
    </citation>
    <scope>NUCLEOTIDE SEQUENCE [LARGE SCALE GENOMIC DNA]</scope>
    <source>
        <strain evidence="9 10">KUC8140</strain>
    </source>
</reference>
<name>A0A0H2RTC5_9AGAM</name>
<evidence type="ECO:0000313" key="9">
    <source>
        <dbReference type="EMBL" id="KLO14867.1"/>
    </source>
</evidence>
<dbReference type="InterPro" id="IPR006121">
    <property type="entry name" value="HMA_dom"/>
</dbReference>
<dbReference type="PROSITE" id="PS50846">
    <property type="entry name" value="HMA_2"/>
    <property type="match status" value="1"/>
</dbReference>
<dbReference type="Pfam" id="PF00403">
    <property type="entry name" value="HMA"/>
    <property type="match status" value="1"/>
</dbReference>
<keyword evidence="3" id="KW-0187">Copper transport</keyword>
<keyword evidence="4" id="KW-0186">Copper</keyword>
<evidence type="ECO:0000256" key="2">
    <source>
        <dbReference type="ARBA" id="ARBA00022723"/>
    </source>
</evidence>
<evidence type="ECO:0000256" key="3">
    <source>
        <dbReference type="ARBA" id="ARBA00022796"/>
    </source>
</evidence>
<keyword evidence="5" id="KW-0406">Ion transport</keyword>
<keyword evidence="2" id="KW-0479">Metal-binding</keyword>
<evidence type="ECO:0000313" key="10">
    <source>
        <dbReference type="Proteomes" id="UP000053477"/>
    </source>
</evidence>
<dbReference type="OrthoDB" id="689350at2759"/>
<dbReference type="PANTHER" id="PTHR46365:SF1">
    <property type="entry name" value="COPPER TRANSPORT PROTEIN ATOX1"/>
    <property type="match status" value="1"/>
</dbReference>
<evidence type="ECO:0000256" key="7">
    <source>
        <dbReference type="ARBA" id="ARBA00038171"/>
    </source>
</evidence>
<dbReference type="CDD" id="cd00371">
    <property type="entry name" value="HMA"/>
    <property type="match status" value="1"/>
</dbReference>
<dbReference type="GO" id="GO:0016531">
    <property type="term" value="F:copper chaperone activity"/>
    <property type="evidence" value="ECO:0007669"/>
    <property type="project" value="TreeGrafter"/>
</dbReference>
<dbReference type="InterPro" id="IPR036163">
    <property type="entry name" value="HMA_dom_sf"/>
</dbReference>
<gene>
    <name evidence="9" type="ORF">SCHPADRAFT_289055</name>
</gene>
<keyword evidence="10" id="KW-1185">Reference proteome</keyword>
<dbReference type="Gene3D" id="3.30.70.100">
    <property type="match status" value="1"/>
</dbReference>
<evidence type="ECO:0000256" key="1">
    <source>
        <dbReference type="ARBA" id="ARBA00022448"/>
    </source>
</evidence>
<dbReference type="InterPro" id="IPR051881">
    <property type="entry name" value="Copper_transport_ATOX1-like"/>
</dbReference>
<dbReference type="InParanoid" id="A0A0H2RTC5"/>
<proteinExistence type="inferred from homology"/>
<evidence type="ECO:0000259" key="8">
    <source>
        <dbReference type="PROSITE" id="PS50846"/>
    </source>
</evidence>